<sequence length="786" mass="83015">MKSNVPWSVKGIDPEARVVAKEAARKAGMTLGEWMNQAIREVGEHGEPGDKAGENAAEGAPAALSPNAGTGVTIEQLRAVVDSLNRINDRLRLTEDSVRQSEERSRRVAGDLGHGLETVFERIKRVEREKAQGSSEGLSERIERLERGEGNRGQIDGLKTLERALTSMVEALEVTRSESLDKIRENEEALSALAGRVDVLDSRLSAGFAEVHDAIDAVGQHLDRTERTAKAVMEEAQQAAGSTDTAFVEQTSKRLQILGNEIKRSGDQIRMVEEMVGRLSDKIEAAEHRSAEGIGEVAGSLETLRRAVLGAEASNEAAETGEAPLELEGLGGESLAQATREADLKVSQLQRSYEAMMARLEGRPLPADEPDGEAEPPFPDETPAPLQADSLDGDVASGDEEFDAVFGQLSDAPSGEKGSAQPLAAADPTLSAPLPPEDGPDDDLPASSGAKERLARLSPRQKVLLAAKARQKRIEAEREADAAPAAPAPASEAPASDPDIGAPVFEAPEAEEKPRLAERLLGGATSEGRRFGVVHIALLTVLVLAAAVAAWAMFGGEAKEAPRPAPAAAASAAPVIAPTPAPVQAEPSIDAGALYREAKVRQATATTAPEAAEAVRLFEEAAEAGSIPARFEIGEAYYKGTGVPENPLMAERHFSDAAMMGNVLAMHRLGSIEVFGTTGQQNVRAAVDWFDNAASYGVVDSMYNLGYLYDPSSPDNPMPAGDRDAARSYYWYALAAKQGDRDAAEAASLVAGSLTPEKLAELDADVAGFVPMTVNPAANDGLHLTD</sequence>
<dbReference type="PANTHER" id="PTHR11102:SF160">
    <property type="entry name" value="ERAD-ASSOCIATED E3 UBIQUITIN-PROTEIN LIGASE COMPONENT HRD3"/>
    <property type="match status" value="1"/>
</dbReference>
<dbReference type="Proteomes" id="UP000563524">
    <property type="component" value="Unassembled WGS sequence"/>
</dbReference>
<reference evidence="4 5" key="1">
    <citation type="submission" date="2020-08" db="EMBL/GenBank/DDBJ databases">
        <title>Genomic Encyclopedia of Type Strains, Phase IV (KMG-IV): sequencing the most valuable type-strain genomes for metagenomic binning, comparative biology and taxonomic classification.</title>
        <authorList>
            <person name="Goeker M."/>
        </authorList>
    </citation>
    <scope>NUCLEOTIDE SEQUENCE [LARGE SCALE GENOMIC DNA]</scope>
    <source>
        <strain evidence="4 5">DSM 102850</strain>
    </source>
</reference>
<feature type="coiled-coil region" evidence="1">
    <location>
        <begin position="74"/>
        <end position="104"/>
    </location>
</feature>
<evidence type="ECO:0000256" key="1">
    <source>
        <dbReference type="SAM" id="Coils"/>
    </source>
</evidence>
<feature type="region of interest" description="Disordered" evidence="2">
    <location>
        <begin position="475"/>
        <end position="510"/>
    </location>
</feature>
<dbReference type="PANTHER" id="PTHR11102">
    <property type="entry name" value="SEL-1-LIKE PROTEIN"/>
    <property type="match status" value="1"/>
</dbReference>
<dbReference type="AlphaFoldDB" id="A0A840I0I9"/>
<dbReference type="RefSeq" id="WP_183815888.1">
    <property type="nucleotide sequence ID" value="NZ_JACHOB010000001.1"/>
</dbReference>
<organism evidence="4 5">
    <name type="scientific">Parvularcula dongshanensis</name>
    <dbReference type="NCBI Taxonomy" id="1173995"/>
    <lineage>
        <taxon>Bacteria</taxon>
        <taxon>Pseudomonadati</taxon>
        <taxon>Pseudomonadota</taxon>
        <taxon>Alphaproteobacteria</taxon>
        <taxon>Parvularculales</taxon>
        <taxon>Parvularculaceae</taxon>
        <taxon>Parvularcula</taxon>
    </lineage>
</organism>
<feature type="region of interest" description="Disordered" evidence="2">
    <location>
        <begin position="363"/>
        <end position="397"/>
    </location>
</feature>
<keyword evidence="5" id="KW-1185">Reference proteome</keyword>
<dbReference type="InterPro" id="IPR011990">
    <property type="entry name" value="TPR-like_helical_dom_sf"/>
</dbReference>
<name>A0A840I0I9_9PROT</name>
<feature type="region of interest" description="Disordered" evidence="2">
    <location>
        <begin position="409"/>
        <end position="455"/>
    </location>
</feature>
<protein>
    <submittedName>
        <fullName evidence="4">TPR repeat protein</fullName>
    </submittedName>
</protein>
<evidence type="ECO:0000256" key="3">
    <source>
        <dbReference type="SAM" id="Phobius"/>
    </source>
</evidence>
<feature type="compositionally biased region" description="Low complexity" evidence="2">
    <location>
        <begin position="54"/>
        <end position="68"/>
    </location>
</feature>
<keyword evidence="3" id="KW-0812">Transmembrane</keyword>
<dbReference type="EMBL" id="JACHOB010000001">
    <property type="protein sequence ID" value="MBB4658227.1"/>
    <property type="molecule type" value="Genomic_DNA"/>
</dbReference>
<gene>
    <name evidence="4" type="ORF">GGQ59_000727</name>
</gene>
<comment type="caution">
    <text evidence="4">The sequence shown here is derived from an EMBL/GenBank/DDBJ whole genome shotgun (WGS) entry which is preliminary data.</text>
</comment>
<dbReference type="SUPFAM" id="SSF81901">
    <property type="entry name" value="HCP-like"/>
    <property type="match status" value="1"/>
</dbReference>
<dbReference type="Pfam" id="PF08238">
    <property type="entry name" value="Sel1"/>
    <property type="match status" value="4"/>
</dbReference>
<keyword evidence="3" id="KW-1133">Transmembrane helix</keyword>
<feature type="region of interest" description="Disordered" evidence="2">
    <location>
        <begin position="40"/>
        <end position="68"/>
    </location>
</feature>
<keyword evidence="1" id="KW-0175">Coiled coil</keyword>
<proteinExistence type="predicted"/>
<evidence type="ECO:0000313" key="4">
    <source>
        <dbReference type="EMBL" id="MBB4658227.1"/>
    </source>
</evidence>
<accession>A0A840I0I9</accession>
<feature type="transmembrane region" description="Helical" evidence="3">
    <location>
        <begin position="533"/>
        <end position="554"/>
    </location>
</feature>
<evidence type="ECO:0000256" key="2">
    <source>
        <dbReference type="SAM" id="MobiDB-lite"/>
    </source>
</evidence>
<feature type="compositionally biased region" description="Low complexity" evidence="2">
    <location>
        <begin position="482"/>
        <end position="499"/>
    </location>
</feature>
<dbReference type="SMART" id="SM00671">
    <property type="entry name" value="SEL1"/>
    <property type="match status" value="4"/>
</dbReference>
<evidence type="ECO:0000313" key="5">
    <source>
        <dbReference type="Proteomes" id="UP000563524"/>
    </source>
</evidence>
<keyword evidence="3" id="KW-0472">Membrane</keyword>
<dbReference type="InterPro" id="IPR050767">
    <property type="entry name" value="Sel1_AlgK"/>
</dbReference>
<feature type="compositionally biased region" description="Basic and acidic residues" evidence="2">
    <location>
        <begin position="41"/>
        <end position="53"/>
    </location>
</feature>
<dbReference type="InterPro" id="IPR006597">
    <property type="entry name" value="Sel1-like"/>
</dbReference>
<dbReference type="Gene3D" id="1.25.40.10">
    <property type="entry name" value="Tetratricopeptide repeat domain"/>
    <property type="match status" value="1"/>
</dbReference>